<proteinExistence type="predicted"/>
<reference evidence="2" key="1">
    <citation type="submission" date="2020-01" db="EMBL/GenBank/DDBJ databases">
        <title>Development of genomics and gene disruption for Polysphondylium violaceum indicates a role for the polyketide synthase stlB in stalk morphogenesis.</title>
        <authorList>
            <person name="Narita B."/>
            <person name="Kawabe Y."/>
            <person name="Kin K."/>
            <person name="Saito T."/>
            <person name="Gibbs R."/>
            <person name="Kuspa A."/>
            <person name="Muzny D."/>
            <person name="Queller D."/>
            <person name="Richards S."/>
            <person name="Strassman J."/>
            <person name="Sucgang R."/>
            <person name="Worley K."/>
            <person name="Schaap P."/>
        </authorList>
    </citation>
    <scope>NUCLEOTIDE SEQUENCE</scope>
    <source>
        <strain evidence="2">QSvi11</strain>
    </source>
</reference>
<gene>
    <name evidence="2" type="ORF">CYY_003713</name>
</gene>
<protein>
    <submittedName>
        <fullName evidence="2">Uncharacterized protein</fullName>
    </submittedName>
</protein>
<name>A0A8J4PY08_9MYCE</name>
<evidence type="ECO:0000313" key="3">
    <source>
        <dbReference type="Proteomes" id="UP000695562"/>
    </source>
</evidence>
<evidence type="ECO:0000313" key="2">
    <source>
        <dbReference type="EMBL" id="KAF2074974.1"/>
    </source>
</evidence>
<evidence type="ECO:0000256" key="1">
    <source>
        <dbReference type="SAM" id="MobiDB-lite"/>
    </source>
</evidence>
<dbReference type="EMBL" id="AJWJ01000120">
    <property type="protein sequence ID" value="KAF2074974.1"/>
    <property type="molecule type" value="Genomic_DNA"/>
</dbReference>
<feature type="compositionally biased region" description="Polar residues" evidence="1">
    <location>
        <begin position="70"/>
        <end position="83"/>
    </location>
</feature>
<sequence length="91" mass="10498">MQQQTEEDKLLINTTILSKLIQAQQLHYKNRTECGAVMTAQEEMQMRETFSVFDKSLNLLAKMNAESINQKYSNRSGSNSSLDDSNKFKFQ</sequence>
<comment type="caution">
    <text evidence="2">The sequence shown here is derived from an EMBL/GenBank/DDBJ whole genome shotgun (WGS) entry which is preliminary data.</text>
</comment>
<dbReference type="Proteomes" id="UP000695562">
    <property type="component" value="Unassembled WGS sequence"/>
</dbReference>
<accession>A0A8J4PY08</accession>
<keyword evidence="3" id="KW-1185">Reference proteome</keyword>
<feature type="region of interest" description="Disordered" evidence="1">
    <location>
        <begin position="70"/>
        <end position="91"/>
    </location>
</feature>
<dbReference type="AlphaFoldDB" id="A0A8J4PY08"/>
<organism evidence="2 3">
    <name type="scientific">Polysphondylium violaceum</name>
    <dbReference type="NCBI Taxonomy" id="133409"/>
    <lineage>
        <taxon>Eukaryota</taxon>
        <taxon>Amoebozoa</taxon>
        <taxon>Evosea</taxon>
        <taxon>Eumycetozoa</taxon>
        <taxon>Dictyostelia</taxon>
        <taxon>Dictyosteliales</taxon>
        <taxon>Dictyosteliaceae</taxon>
        <taxon>Polysphondylium</taxon>
    </lineage>
</organism>